<evidence type="ECO:0000256" key="8">
    <source>
        <dbReference type="SAM" id="MobiDB-lite"/>
    </source>
</evidence>
<dbReference type="EMBL" id="UINC01000809">
    <property type="protein sequence ID" value="SUZ61515.1"/>
    <property type="molecule type" value="Genomic_DNA"/>
</dbReference>
<name>A0A381P3K6_9ZZZZ</name>
<gene>
    <name evidence="10" type="ORF">METZ01_LOCUS14369</name>
</gene>
<dbReference type="Pfam" id="PF14707">
    <property type="entry name" value="Sulfatase_C"/>
    <property type="match status" value="1"/>
</dbReference>
<evidence type="ECO:0000313" key="10">
    <source>
        <dbReference type="EMBL" id="SUZ61515.1"/>
    </source>
</evidence>
<proteinExistence type="inferred from homology"/>
<keyword evidence="5" id="KW-0378">Hydrolase</keyword>
<evidence type="ECO:0000256" key="6">
    <source>
        <dbReference type="ARBA" id="ARBA00022837"/>
    </source>
</evidence>
<evidence type="ECO:0000256" key="7">
    <source>
        <dbReference type="ARBA" id="ARBA00023180"/>
    </source>
</evidence>
<dbReference type="SUPFAM" id="SSF53649">
    <property type="entry name" value="Alkaline phosphatase-like"/>
    <property type="match status" value="1"/>
</dbReference>
<dbReference type="InterPro" id="IPR017850">
    <property type="entry name" value="Alkaline_phosphatase_core_sf"/>
</dbReference>
<keyword evidence="6" id="KW-0106">Calcium</keyword>
<evidence type="ECO:0000259" key="9">
    <source>
        <dbReference type="Pfam" id="PF00884"/>
    </source>
</evidence>
<feature type="domain" description="Sulfatase N-terminal" evidence="9">
    <location>
        <begin position="34"/>
        <end position="346"/>
    </location>
</feature>
<evidence type="ECO:0000256" key="5">
    <source>
        <dbReference type="ARBA" id="ARBA00022801"/>
    </source>
</evidence>
<evidence type="ECO:0000256" key="3">
    <source>
        <dbReference type="ARBA" id="ARBA00022723"/>
    </source>
</evidence>
<dbReference type="CDD" id="cd16026">
    <property type="entry name" value="GALNS_like"/>
    <property type="match status" value="1"/>
</dbReference>
<dbReference type="Gene3D" id="3.30.1120.10">
    <property type="match status" value="1"/>
</dbReference>
<evidence type="ECO:0000256" key="4">
    <source>
        <dbReference type="ARBA" id="ARBA00022729"/>
    </source>
</evidence>
<dbReference type="Pfam" id="PF00884">
    <property type="entry name" value="Sulfatase"/>
    <property type="match status" value="1"/>
</dbReference>
<comment type="cofactor">
    <cofactor evidence="1">
        <name>Ca(2+)</name>
        <dbReference type="ChEBI" id="CHEBI:29108"/>
    </cofactor>
</comment>
<dbReference type="Gene3D" id="3.40.720.10">
    <property type="entry name" value="Alkaline Phosphatase, subunit A"/>
    <property type="match status" value="1"/>
</dbReference>
<keyword evidence="3" id="KW-0479">Metal-binding</keyword>
<dbReference type="InterPro" id="IPR050738">
    <property type="entry name" value="Sulfatase"/>
</dbReference>
<dbReference type="PANTHER" id="PTHR42693:SF53">
    <property type="entry name" value="ENDO-4-O-SULFATASE"/>
    <property type="match status" value="1"/>
</dbReference>
<dbReference type="GO" id="GO:0004065">
    <property type="term" value="F:arylsulfatase activity"/>
    <property type="evidence" value="ECO:0007669"/>
    <property type="project" value="TreeGrafter"/>
</dbReference>
<reference evidence="10" key="1">
    <citation type="submission" date="2018-05" db="EMBL/GenBank/DDBJ databases">
        <authorList>
            <person name="Lanie J.A."/>
            <person name="Ng W.-L."/>
            <person name="Kazmierczak K.M."/>
            <person name="Andrzejewski T.M."/>
            <person name="Davidsen T.M."/>
            <person name="Wayne K.J."/>
            <person name="Tettelin H."/>
            <person name="Glass J.I."/>
            <person name="Rusch D."/>
            <person name="Podicherti R."/>
            <person name="Tsui H.-C.T."/>
            <person name="Winkler M.E."/>
        </authorList>
    </citation>
    <scope>NUCLEOTIDE SEQUENCE</scope>
</reference>
<dbReference type="AlphaFoldDB" id="A0A381P3K6"/>
<dbReference type="PROSITE" id="PS51257">
    <property type="entry name" value="PROKAR_LIPOPROTEIN"/>
    <property type="match status" value="1"/>
</dbReference>
<keyword evidence="4" id="KW-0732">Signal</keyword>
<feature type="region of interest" description="Disordered" evidence="8">
    <location>
        <begin position="465"/>
        <end position="484"/>
    </location>
</feature>
<protein>
    <recommendedName>
        <fullName evidence="9">Sulfatase N-terminal domain-containing protein</fullName>
    </recommendedName>
</protein>
<evidence type="ECO:0000256" key="1">
    <source>
        <dbReference type="ARBA" id="ARBA00001913"/>
    </source>
</evidence>
<organism evidence="10">
    <name type="scientific">marine metagenome</name>
    <dbReference type="NCBI Taxonomy" id="408172"/>
    <lineage>
        <taxon>unclassified sequences</taxon>
        <taxon>metagenomes</taxon>
        <taxon>ecological metagenomes</taxon>
    </lineage>
</organism>
<accession>A0A381P3K6</accession>
<comment type="similarity">
    <text evidence="2">Belongs to the sulfatase family.</text>
</comment>
<dbReference type="FunFam" id="3.40.720.10:FF:000023">
    <property type="entry name" value="Arylsulfatase A"/>
    <property type="match status" value="1"/>
</dbReference>
<evidence type="ECO:0000256" key="2">
    <source>
        <dbReference type="ARBA" id="ARBA00008779"/>
    </source>
</evidence>
<dbReference type="GO" id="GO:0046872">
    <property type="term" value="F:metal ion binding"/>
    <property type="evidence" value="ECO:0007669"/>
    <property type="project" value="UniProtKB-KW"/>
</dbReference>
<dbReference type="InterPro" id="IPR000917">
    <property type="entry name" value="Sulfatase_N"/>
</dbReference>
<dbReference type="PANTHER" id="PTHR42693">
    <property type="entry name" value="ARYLSULFATASE FAMILY MEMBER"/>
    <property type="match status" value="1"/>
</dbReference>
<sequence length="484" mass="52929">MRIRLAVLFLGCAAVVSCDSLGSGEHVVAPSRPPNVVIIFADDQGYADLGVYGAEGFETPTIDRMAAEGITFTSFYVASPACSPSRAALLTGSYPQRVSIPRVLYPQLNVGLHPDEVTIADLLKPLGYSTAIFGKWHLGHHPEHLPGAQGFDEYFGLPYSNDMTPDATKNPNPPARRHPPLPLIEGLVSVELEPDQSQLTKRYTERAVDFIERNADKPFFLYLPHSMPHLPLFVSDRFSGLSERGLYGDVIMEIDWSVGEIMNALDRLGLNEQTLVIYTSDNGPWLVKDSHSGSAGPLREGKGTTFEGGQRVPAVMRWPGHIPPGLVSEEMVTTMDLLPTIARIAGAEVPQDRIIDGKDIWPLMSGVPDAVTPHEAFFYYWPDQLHAVRSGRWKLHVPHGYATIEGAELATATFQGTYAQASIGLSLFDLNIDIGETNNVANQHPEVVERLLVLIEQARDDLGDALTNQEGQNIRPAGRATATP</sequence>
<keyword evidence="7" id="KW-0325">Glycoprotein</keyword>